<dbReference type="Pfam" id="PF25601">
    <property type="entry name" value="AAA_lid_14"/>
    <property type="match status" value="1"/>
</dbReference>
<evidence type="ECO:0000256" key="5">
    <source>
        <dbReference type="PROSITE-ProRule" id="PRU00169"/>
    </source>
</evidence>
<keyword evidence="4" id="KW-0804">Transcription</keyword>
<evidence type="ECO:0000256" key="4">
    <source>
        <dbReference type="ARBA" id="ARBA00023163"/>
    </source>
</evidence>
<dbReference type="Gene3D" id="1.10.10.60">
    <property type="entry name" value="Homeodomain-like"/>
    <property type="match status" value="1"/>
</dbReference>
<dbReference type="Pfam" id="PF02954">
    <property type="entry name" value="HTH_8"/>
    <property type="match status" value="1"/>
</dbReference>
<dbReference type="Pfam" id="PF00158">
    <property type="entry name" value="Sigma54_activat"/>
    <property type="match status" value="1"/>
</dbReference>
<dbReference type="Pfam" id="PF00072">
    <property type="entry name" value="Response_reg"/>
    <property type="match status" value="1"/>
</dbReference>
<dbReference type="InterPro" id="IPR025944">
    <property type="entry name" value="Sigma_54_int_dom_CS"/>
</dbReference>
<dbReference type="InterPro" id="IPR002078">
    <property type="entry name" value="Sigma_54_int"/>
</dbReference>
<dbReference type="PROSITE" id="PS00675">
    <property type="entry name" value="SIGMA54_INTERACT_1"/>
    <property type="match status" value="1"/>
</dbReference>
<keyword evidence="5" id="KW-0597">Phosphoprotein</keyword>
<dbReference type="PANTHER" id="PTHR32071:SF113">
    <property type="entry name" value="ALGINATE BIOSYNTHESIS TRANSCRIPTIONAL REGULATORY PROTEIN ALGB"/>
    <property type="match status" value="1"/>
</dbReference>
<dbReference type="SUPFAM" id="SSF52172">
    <property type="entry name" value="CheY-like"/>
    <property type="match status" value="1"/>
</dbReference>
<dbReference type="CDD" id="cd00009">
    <property type="entry name" value="AAA"/>
    <property type="match status" value="1"/>
</dbReference>
<proteinExistence type="predicted"/>
<gene>
    <name evidence="8" type="ORF">COY52_07230</name>
</gene>
<dbReference type="SUPFAM" id="SSF52540">
    <property type="entry name" value="P-loop containing nucleoside triphosphate hydrolases"/>
    <property type="match status" value="1"/>
</dbReference>
<dbReference type="InterPro" id="IPR058031">
    <property type="entry name" value="AAA_lid_NorR"/>
</dbReference>
<evidence type="ECO:0000256" key="1">
    <source>
        <dbReference type="ARBA" id="ARBA00022741"/>
    </source>
</evidence>
<sequence length="471" mass="52580">MKDRVLVLDDNEGIRNLLTLILGKNGYEVSAAENGKKGIDIMSRDGADIVVTDLHMPEMDGLQTLKEILKINPEAVVIMMTVDKSIKKAVEAMKEGAYDYIAKDGEDGIDPEEMMLVIERGLKEARLRQENVFLREELRKKADFSKIIGNSPEIKELFRTVKRIADIDSTVLISGESGTGKELIAQAIHYSGIRTAHPFVTINCSALPETLLESELFGHERGAFTGAADSKKGLFEIGDKGTVFMDEIGEMPLSIQSKVLRVLEEKEFRKVGGTKNIKVDARVVAATNRNLQQLIKEGKFREDLFYRLNVIPISLTPLRQKTGDIPLLIRHFIEKHNKLLHKKIRGIREEAVMVLEEYPWPGNVRELENLIERIITLIDEGKEFIAVEDLPSEFRAAENPRGVLDGGAAVPGPEGAIDFKALVGSYEKKIISAVLGRTRRKKEAAKMLGLNPRMLRYLVKKYGLGNEGKPG</sequence>
<dbReference type="InterPro" id="IPR011006">
    <property type="entry name" value="CheY-like_superfamily"/>
</dbReference>
<reference evidence="9" key="1">
    <citation type="submission" date="2017-09" db="EMBL/GenBank/DDBJ databases">
        <title>Depth-based differentiation of microbial function through sediment-hosted aquifers and enrichment of novel symbionts in the deep terrestrial subsurface.</title>
        <authorList>
            <person name="Probst A.J."/>
            <person name="Ladd B."/>
            <person name="Jarett J.K."/>
            <person name="Geller-Mcgrath D.E."/>
            <person name="Sieber C.M.K."/>
            <person name="Emerson J.B."/>
            <person name="Anantharaman K."/>
            <person name="Thomas B.C."/>
            <person name="Malmstrom R."/>
            <person name="Stieglmeier M."/>
            <person name="Klingl A."/>
            <person name="Woyke T."/>
            <person name="Ryan C.M."/>
            <person name="Banfield J.F."/>
        </authorList>
    </citation>
    <scope>NUCLEOTIDE SEQUENCE [LARGE SCALE GENOMIC DNA]</scope>
</reference>
<evidence type="ECO:0000256" key="3">
    <source>
        <dbReference type="ARBA" id="ARBA00023015"/>
    </source>
</evidence>
<dbReference type="Gene3D" id="3.40.50.2300">
    <property type="match status" value="1"/>
</dbReference>
<dbReference type="PROSITE" id="PS00688">
    <property type="entry name" value="SIGMA54_INTERACT_3"/>
    <property type="match status" value="1"/>
</dbReference>
<feature type="modified residue" description="4-aspartylphosphate" evidence="5">
    <location>
        <position position="53"/>
    </location>
</feature>
<dbReference type="GO" id="GO:0006355">
    <property type="term" value="P:regulation of DNA-templated transcription"/>
    <property type="evidence" value="ECO:0007669"/>
    <property type="project" value="InterPro"/>
</dbReference>
<dbReference type="Gene3D" id="1.10.8.60">
    <property type="match status" value="1"/>
</dbReference>
<organism evidence="8 9">
    <name type="scientific">Candidatus Desantisbacteria bacterium CG_4_10_14_0_8_um_filter_48_22</name>
    <dbReference type="NCBI Taxonomy" id="1974543"/>
    <lineage>
        <taxon>Bacteria</taxon>
        <taxon>Candidatus Desantisiibacteriota</taxon>
    </lineage>
</organism>
<dbReference type="PROSITE" id="PS50110">
    <property type="entry name" value="RESPONSE_REGULATORY"/>
    <property type="match status" value="1"/>
</dbReference>
<accession>A0A2M7SAS1</accession>
<comment type="caution">
    <text evidence="8">The sequence shown here is derived from an EMBL/GenBank/DDBJ whole genome shotgun (WGS) entry which is preliminary data.</text>
</comment>
<dbReference type="SMART" id="SM00382">
    <property type="entry name" value="AAA"/>
    <property type="match status" value="1"/>
</dbReference>
<dbReference type="GO" id="GO:0043565">
    <property type="term" value="F:sequence-specific DNA binding"/>
    <property type="evidence" value="ECO:0007669"/>
    <property type="project" value="InterPro"/>
</dbReference>
<dbReference type="AlphaFoldDB" id="A0A2M7SAS1"/>
<dbReference type="Proteomes" id="UP000229307">
    <property type="component" value="Unassembled WGS sequence"/>
</dbReference>
<dbReference type="FunFam" id="3.40.50.300:FF:000006">
    <property type="entry name" value="DNA-binding transcriptional regulator NtrC"/>
    <property type="match status" value="1"/>
</dbReference>
<dbReference type="InterPro" id="IPR027417">
    <property type="entry name" value="P-loop_NTPase"/>
</dbReference>
<evidence type="ECO:0000259" key="7">
    <source>
        <dbReference type="PROSITE" id="PS50110"/>
    </source>
</evidence>
<dbReference type="SUPFAM" id="SSF46689">
    <property type="entry name" value="Homeodomain-like"/>
    <property type="match status" value="1"/>
</dbReference>
<keyword evidence="2" id="KW-0067">ATP-binding</keyword>
<protein>
    <recommendedName>
        <fullName evidence="10">Fis family transcriptional regulator</fullName>
    </recommendedName>
</protein>
<dbReference type="GO" id="GO:0005524">
    <property type="term" value="F:ATP binding"/>
    <property type="evidence" value="ECO:0007669"/>
    <property type="project" value="UniProtKB-KW"/>
</dbReference>
<evidence type="ECO:0000313" key="9">
    <source>
        <dbReference type="Proteomes" id="UP000229307"/>
    </source>
</evidence>
<feature type="domain" description="Response regulatory" evidence="7">
    <location>
        <begin position="4"/>
        <end position="118"/>
    </location>
</feature>
<name>A0A2M7SAS1_9BACT</name>
<dbReference type="Gene3D" id="3.40.50.300">
    <property type="entry name" value="P-loop containing nucleotide triphosphate hydrolases"/>
    <property type="match status" value="1"/>
</dbReference>
<dbReference type="InterPro" id="IPR001789">
    <property type="entry name" value="Sig_transdc_resp-reg_receiver"/>
</dbReference>
<feature type="domain" description="Sigma-54 factor interaction" evidence="6">
    <location>
        <begin position="147"/>
        <end position="376"/>
    </location>
</feature>
<keyword evidence="1" id="KW-0547">Nucleotide-binding</keyword>
<keyword evidence="3" id="KW-0805">Transcription regulation</keyword>
<evidence type="ECO:0008006" key="10">
    <source>
        <dbReference type="Google" id="ProtNLM"/>
    </source>
</evidence>
<evidence type="ECO:0000259" key="6">
    <source>
        <dbReference type="PROSITE" id="PS50045"/>
    </source>
</evidence>
<dbReference type="InterPro" id="IPR003593">
    <property type="entry name" value="AAA+_ATPase"/>
</dbReference>
<evidence type="ECO:0000256" key="2">
    <source>
        <dbReference type="ARBA" id="ARBA00022840"/>
    </source>
</evidence>
<dbReference type="PANTHER" id="PTHR32071">
    <property type="entry name" value="TRANSCRIPTIONAL REGULATORY PROTEIN"/>
    <property type="match status" value="1"/>
</dbReference>
<dbReference type="SMART" id="SM00448">
    <property type="entry name" value="REC"/>
    <property type="match status" value="1"/>
</dbReference>
<dbReference type="PROSITE" id="PS50045">
    <property type="entry name" value="SIGMA54_INTERACT_4"/>
    <property type="match status" value="1"/>
</dbReference>
<dbReference type="EMBL" id="PFMR01000192">
    <property type="protein sequence ID" value="PIZ16373.1"/>
    <property type="molecule type" value="Genomic_DNA"/>
</dbReference>
<dbReference type="GO" id="GO:0000160">
    <property type="term" value="P:phosphorelay signal transduction system"/>
    <property type="evidence" value="ECO:0007669"/>
    <property type="project" value="InterPro"/>
</dbReference>
<dbReference type="InterPro" id="IPR002197">
    <property type="entry name" value="HTH_Fis"/>
</dbReference>
<dbReference type="InterPro" id="IPR025662">
    <property type="entry name" value="Sigma_54_int_dom_ATP-bd_1"/>
</dbReference>
<dbReference type="InterPro" id="IPR009057">
    <property type="entry name" value="Homeodomain-like_sf"/>
</dbReference>
<evidence type="ECO:0000313" key="8">
    <source>
        <dbReference type="EMBL" id="PIZ16373.1"/>
    </source>
</evidence>